<evidence type="ECO:0000313" key="3">
    <source>
        <dbReference type="EMBL" id="KAF7555256.1"/>
    </source>
</evidence>
<dbReference type="PROSITE" id="PS00463">
    <property type="entry name" value="ZN2_CY6_FUNGAL_1"/>
    <property type="match status" value="1"/>
</dbReference>
<dbReference type="PROSITE" id="PS50048">
    <property type="entry name" value="ZN2_CY6_FUNGAL_2"/>
    <property type="match status" value="1"/>
</dbReference>
<dbReference type="GO" id="GO:0008270">
    <property type="term" value="F:zinc ion binding"/>
    <property type="evidence" value="ECO:0007669"/>
    <property type="project" value="InterPro"/>
</dbReference>
<dbReference type="Gene3D" id="4.10.240.10">
    <property type="entry name" value="Zn(2)-C6 fungal-type DNA-binding domain"/>
    <property type="match status" value="1"/>
</dbReference>
<comment type="caution">
    <text evidence="3">The sequence shown here is derived from an EMBL/GenBank/DDBJ whole genome shotgun (WGS) entry which is preliminary data.</text>
</comment>
<dbReference type="GO" id="GO:0000981">
    <property type="term" value="F:DNA-binding transcription factor activity, RNA polymerase II-specific"/>
    <property type="evidence" value="ECO:0007669"/>
    <property type="project" value="InterPro"/>
</dbReference>
<sequence>MVNLGPSKGCQTCKQRRVKCDEGKPNCQRCLRVGHQCGGYSKKPINIRFKDDGINQAQKPPPQRYRVLIARADAREPSLVPALSPVQREVALAFFLNHFATTGRDFESSRGFFEVLRPVVAKEHPSSAISTAVTAIATRLHTLWRDGAKTSPSAHCLETHSLALRRLQQSLNNHKELTSQTTVLAALVLQFYENISATWNRTRPAVTHYDGAVSLLLSQSPDAKSNPVYSGHLLSYILHNEVSSALREQRPVAPRIRSWINGDNIPLNPSSTLDLIGISIANVQDRFSRLMDMDHPDSWLQSTRFDLEEVWSDVRAIDGDLIGWTKTLPREWRPFKMLHVKRASPPIATYSSSYDIYPSVPIAAVWNTWRCYRLMLLKIALVLLNVRPDAIPIKASNNPSLDTMQPIVSWAEDSVQELFDSVCESVPFHLGNYTRRSTLYDFEDQSIAFPSYHDLPPHDAAFLEHLSGDHFIPSKSLCIIRENIRDDDKPHSKESITA</sequence>
<keyword evidence="4" id="KW-1185">Reference proteome</keyword>
<evidence type="ECO:0000313" key="4">
    <source>
        <dbReference type="Proteomes" id="UP000722485"/>
    </source>
</evidence>
<dbReference type="SMART" id="SM00066">
    <property type="entry name" value="GAL4"/>
    <property type="match status" value="1"/>
</dbReference>
<dbReference type="Pfam" id="PF00172">
    <property type="entry name" value="Zn_clus"/>
    <property type="match status" value="1"/>
</dbReference>
<dbReference type="PANTHER" id="PTHR38791:SF5">
    <property type="entry name" value="TRANSCRIPTION FACTOR DBAG-RELATED"/>
    <property type="match status" value="1"/>
</dbReference>
<name>A0A9P5LEK3_9HYPO</name>
<dbReference type="AlphaFoldDB" id="A0A9P5LEK3"/>
<dbReference type="OrthoDB" id="2991872at2759"/>
<reference evidence="3" key="1">
    <citation type="submission" date="2020-03" db="EMBL/GenBank/DDBJ databases">
        <title>Draft Genome Sequence of Cylindrodendrum hubeiense.</title>
        <authorList>
            <person name="Buettner E."/>
            <person name="Kellner H."/>
        </authorList>
    </citation>
    <scope>NUCLEOTIDE SEQUENCE</scope>
    <source>
        <strain evidence="3">IHI 201604</strain>
    </source>
</reference>
<accession>A0A9P5LEK3</accession>
<dbReference type="EMBL" id="JAANBB010000022">
    <property type="protein sequence ID" value="KAF7555256.1"/>
    <property type="molecule type" value="Genomic_DNA"/>
</dbReference>
<proteinExistence type="predicted"/>
<dbReference type="InterPro" id="IPR001138">
    <property type="entry name" value="Zn2Cys6_DnaBD"/>
</dbReference>
<organism evidence="3 4">
    <name type="scientific">Cylindrodendrum hubeiense</name>
    <dbReference type="NCBI Taxonomy" id="595255"/>
    <lineage>
        <taxon>Eukaryota</taxon>
        <taxon>Fungi</taxon>
        <taxon>Dikarya</taxon>
        <taxon>Ascomycota</taxon>
        <taxon>Pezizomycotina</taxon>
        <taxon>Sordariomycetes</taxon>
        <taxon>Hypocreomycetidae</taxon>
        <taxon>Hypocreales</taxon>
        <taxon>Nectriaceae</taxon>
        <taxon>Cylindrodendrum</taxon>
    </lineage>
</organism>
<dbReference type="InterPro" id="IPR036864">
    <property type="entry name" value="Zn2-C6_fun-type_DNA-bd_sf"/>
</dbReference>
<dbReference type="PANTHER" id="PTHR38791">
    <property type="entry name" value="ZN(II)2CYS6 TRANSCRIPTION FACTOR (EUROFUNG)-RELATED-RELATED"/>
    <property type="match status" value="1"/>
</dbReference>
<gene>
    <name evidence="3" type="ORF">G7Z17_g2269</name>
</gene>
<dbReference type="Proteomes" id="UP000722485">
    <property type="component" value="Unassembled WGS sequence"/>
</dbReference>
<dbReference type="SUPFAM" id="SSF57701">
    <property type="entry name" value="Zn2/Cys6 DNA-binding domain"/>
    <property type="match status" value="1"/>
</dbReference>
<protein>
    <recommendedName>
        <fullName evidence="2">Zn(2)-C6 fungal-type domain-containing protein</fullName>
    </recommendedName>
</protein>
<dbReference type="InterPro" id="IPR053175">
    <property type="entry name" value="DHMBA_Reg_Transcription_Factor"/>
</dbReference>
<evidence type="ECO:0000259" key="2">
    <source>
        <dbReference type="PROSITE" id="PS50048"/>
    </source>
</evidence>
<dbReference type="CDD" id="cd00067">
    <property type="entry name" value="GAL4"/>
    <property type="match status" value="1"/>
</dbReference>
<evidence type="ECO:0000256" key="1">
    <source>
        <dbReference type="ARBA" id="ARBA00023242"/>
    </source>
</evidence>
<feature type="domain" description="Zn(2)-C6 fungal-type" evidence="2">
    <location>
        <begin position="9"/>
        <end position="37"/>
    </location>
</feature>
<keyword evidence="1" id="KW-0539">Nucleus</keyword>